<accession>A0A2K2CFY1</accession>
<dbReference type="EMBL" id="CM000884">
    <property type="protein sequence ID" value="PNT60938.1"/>
    <property type="molecule type" value="Genomic_DNA"/>
</dbReference>
<evidence type="ECO:0000256" key="2">
    <source>
        <dbReference type="ARBA" id="ARBA00023157"/>
    </source>
</evidence>
<gene>
    <name evidence="4" type="primary">LOC100830079</name>
    <name evidence="3" type="ORF">BRADI_5g08410v3</name>
</gene>
<comment type="similarity">
    <text evidence="1">Belongs to the Ole e I family.</text>
</comment>
<dbReference type="Pfam" id="PF01190">
    <property type="entry name" value="Pollen_Ole_e_1"/>
    <property type="match status" value="1"/>
</dbReference>
<reference evidence="3 4" key="1">
    <citation type="journal article" date="2010" name="Nature">
        <title>Genome sequencing and analysis of the model grass Brachypodium distachyon.</title>
        <authorList>
            <consortium name="International Brachypodium Initiative"/>
        </authorList>
    </citation>
    <scope>NUCLEOTIDE SEQUENCE [LARGE SCALE GENOMIC DNA]</scope>
    <source>
        <strain evidence="3">Bd21</strain>
        <strain evidence="4">cv. Bd21</strain>
    </source>
</reference>
<dbReference type="Gramene" id="PNT60938">
    <property type="protein sequence ID" value="PNT60938"/>
    <property type="gene ID" value="BRADI_5g08410v3"/>
</dbReference>
<evidence type="ECO:0000313" key="5">
    <source>
        <dbReference type="Proteomes" id="UP000008810"/>
    </source>
</evidence>
<dbReference type="ExpressionAtlas" id="A0A2K2CFY1">
    <property type="expression patterns" value="baseline and differential"/>
</dbReference>
<name>A0A2K2CFY1_BRADI</name>
<evidence type="ECO:0000313" key="4">
    <source>
        <dbReference type="EnsemblPlants" id="PNT60938"/>
    </source>
</evidence>
<dbReference type="AlphaFoldDB" id="A0A2K2CFY1"/>
<organism evidence="3">
    <name type="scientific">Brachypodium distachyon</name>
    <name type="common">Purple false brome</name>
    <name type="synonym">Trachynia distachya</name>
    <dbReference type="NCBI Taxonomy" id="15368"/>
    <lineage>
        <taxon>Eukaryota</taxon>
        <taxon>Viridiplantae</taxon>
        <taxon>Streptophyta</taxon>
        <taxon>Embryophyta</taxon>
        <taxon>Tracheophyta</taxon>
        <taxon>Spermatophyta</taxon>
        <taxon>Magnoliopsida</taxon>
        <taxon>Liliopsida</taxon>
        <taxon>Poales</taxon>
        <taxon>Poaceae</taxon>
        <taxon>BOP clade</taxon>
        <taxon>Pooideae</taxon>
        <taxon>Stipodae</taxon>
        <taxon>Brachypodieae</taxon>
        <taxon>Brachypodium</taxon>
    </lineage>
</organism>
<dbReference type="STRING" id="15368.A0A2K2CFY1"/>
<dbReference type="OrthoDB" id="1896520at2759"/>
<protein>
    <submittedName>
        <fullName evidence="3 4">Uncharacterized protein</fullName>
    </submittedName>
</protein>
<evidence type="ECO:0000256" key="1">
    <source>
        <dbReference type="ARBA" id="ARBA00010049"/>
    </source>
</evidence>
<dbReference type="PANTHER" id="PTHR31614">
    <property type="entry name" value="PROTEIN DOWNSTREAM OF FLC-RELATED"/>
    <property type="match status" value="1"/>
</dbReference>
<evidence type="ECO:0000313" key="3">
    <source>
        <dbReference type="EMBL" id="PNT60938.1"/>
    </source>
</evidence>
<dbReference type="InterPro" id="IPR006041">
    <property type="entry name" value="Pollen_Ole_e1_allergen"/>
</dbReference>
<keyword evidence="2" id="KW-1015">Disulfide bond</keyword>
<reference evidence="3" key="2">
    <citation type="submission" date="2017-06" db="EMBL/GenBank/DDBJ databases">
        <title>WGS assembly of Brachypodium distachyon.</title>
        <authorList>
            <consortium name="The International Brachypodium Initiative"/>
            <person name="Lucas S."/>
            <person name="Harmon-Smith M."/>
            <person name="Lail K."/>
            <person name="Tice H."/>
            <person name="Grimwood J."/>
            <person name="Bruce D."/>
            <person name="Barry K."/>
            <person name="Shu S."/>
            <person name="Lindquist E."/>
            <person name="Wang M."/>
            <person name="Pitluck S."/>
            <person name="Vogel J.P."/>
            <person name="Garvin D.F."/>
            <person name="Mockler T.C."/>
            <person name="Schmutz J."/>
            <person name="Rokhsar D."/>
            <person name="Bevan M.W."/>
        </authorList>
    </citation>
    <scope>NUCLEOTIDE SEQUENCE</scope>
    <source>
        <strain evidence="3">Bd21</strain>
    </source>
</reference>
<dbReference type="PANTHER" id="PTHR31614:SF34">
    <property type="entry name" value="POLLEN-SPECIFIC PROTEIN C13"/>
    <property type="match status" value="1"/>
</dbReference>
<keyword evidence="5" id="KW-1185">Reference proteome</keyword>
<dbReference type="EnsemblPlants" id="PNT60938">
    <property type="protein sequence ID" value="PNT60938"/>
    <property type="gene ID" value="BRADI_5g08410v3"/>
</dbReference>
<reference evidence="4" key="3">
    <citation type="submission" date="2018-08" db="UniProtKB">
        <authorList>
            <consortium name="EnsemblPlants"/>
        </authorList>
    </citation>
    <scope>IDENTIFICATION</scope>
    <source>
        <strain evidence="4">cv. Bd21</strain>
    </source>
</reference>
<proteinExistence type="inferred from homology"/>
<dbReference type="Proteomes" id="UP000008810">
    <property type="component" value="Chromosome 5"/>
</dbReference>
<sequence length="171" mass="19371">MQTFLAPMLFKHRRCHLITLQTFNLRSEAKHSPKGRVYCDTCRAGFETNVTTYIKGAKVRLECKRFGTEKVERALDGVTDETGTYKIELKDSHPEDICEVVLIQSPLADCNKIQALRDRARVELTRNIGISDNLRLANSLGYLKDVPLPVCAQLLKQFKSADDDDDDQVKA</sequence>